<feature type="compositionally biased region" description="Polar residues" evidence="1">
    <location>
        <begin position="194"/>
        <end position="212"/>
    </location>
</feature>
<reference evidence="3 4" key="1">
    <citation type="submission" date="2016-07" db="EMBL/GenBank/DDBJ databases">
        <title>Draft genome of the white-rot fungus Obba rivulosa 3A-2.</title>
        <authorList>
            <consortium name="DOE Joint Genome Institute"/>
            <person name="Miettinen O."/>
            <person name="Riley R."/>
            <person name="Acob R."/>
            <person name="Barry K."/>
            <person name="Cullen D."/>
            <person name="De Vries R."/>
            <person name="Hainaut M."/>
            <person name="Hatakka A."/>
            <person name="Henrissat B."/>
            <person name="Hilden K."/>
            <person name="Kuo R."/>
            <person name="Labutti K."/>
            <person name="Lipzen A."/>
            <person name="Makela M.R."/>
            <person name="Sandor L."/>
            <person name="Spatafora J.W."/>
            <person name="Grigoriev I.V."/>
            <person name="Hibbett D.S."/>
        </authorList>
    </citation>
    <scope>NUCLEOTIDE SEQUENCE [LARGE SCALE GENOMIC DNA]</scope>
    <source>
        <strain evidence="3 4">3A-2</strain>
    </source>
</reference>
<organism evidence="3 4">
    <name type="scientific">Obba rivulosa</name>
    <dbReference type="NCBI Taxonomy" id="1052685"/>
    <lineage>
        <taxon>Eukaryota</taxon>
        <taxon>Fungi</taxon>
        <taxon>Dikarya</taxon>
        <taxon>Basidiomycota</taxon>
        <taxon>Agaricomycotina</taxon>
        <taxon>Agaricomycetes</taxon>
        <taxon>Polyporales</taxon>
        <taxon>Gelatoporiaceae</taxon>
        <taxon>Obba</taxon>
    </lineage>
</organism>
<evidence type="ECO:0000313" key="4">
    <source>
        <dbReference type="Proteomes" id="UP000250043"/>
    </source>
</evidence>
<dbReference type="EMBL" id="KV722433">
    <property type="protein sequence ID" value="OCH89180.1"/>
    <property type="molecule type" value="Genomic_DNA"/>
</dbReference>
<feature type="transmembrane region" description="Helical" evidence="2">
    <location>
        <begin position="94"/>
        <end position="115"/>
    </location>
</feature>
<dbReference type="AlphaFoldDB" id="A0A8E2AVQ0"/>
<sequence>MARSRHFCCCIPVRAAAFIMSLLTLVASGAAAALAWYILWEIDHHASGFTNVPTDSKIVIIVAGSVFTVIALISLFGFLGAVAANRRFIKAYSALVWLVFLLTLAGGGVFLYAVFSGKTKGCTFTDEQGNEHSCALDLKLWEKIVATVAVVADVFITLYVAVVIGRYAEQLEDDRDYYAAYSRAEANPKEGLLNPTTQYPYSDNTHSFGARA</sequence>
<name>A0A8E2AVQ0_9APHY</name>
<evidence type="ECO:0000313" key="3">
    <source>
        <dbReference type="EMBL" id="OCH89180.1"/>
    </source>
</evidence>
<keyword evidence="2" id="KW-1133">Transmembrane helix</keyword>
<feature type="transmembrane region" description="Helical" evidence="2">
    <location>
        <begin position="144"/>
        <end position="165"/>
    </location>
</feature>
<dbReference type="Proteomes" id="UP000250043">
    <property type="component" value="Unassembled WGS sequence"/>
</dbReference>
<dbReference type="OrthoDB" id="7862095at2759"/>
<feature type="region of interest" description="Disordered" evidence="1">
    <location>
        <begin position="189"/>
        <end position="212"/>
    </location>
</feature>
<accession>A0A8E2AVQ0</accession>
<feature type="transmembrane region" description="Helical" evidence="2">
    <location>
        <begin position="58"/>
        <end position="82"/>
    </location>
</feature>
<keyword evidence="2" id="KW-0812">Transmembrane</keyword>
<keyword evidence="4" id="KW-1185">Reference proteome</keyword>
<gene>
    <name evidence="3" type="ORF">OBBRIDRAFT_778889</name>
</gene>
<evidence type="ECO:0000256" key="2">
    <source>
        <dbReference type="SAM" id="Phobius"/>
    </source>
</evidence>
<feature type="transmembrane region" description="Helical" evidence="2">
    <location>
        <begin position="12"/>
        <end position="38"/>
    </location>
</feature>
<protein>
    <submittedName>
        <fullName evidence="3">Uncharacterized protein</fullName>
    </submittedName>
</protein>
<keyword evidence="2" id="KW-0472">Membrane</keyword>
<proteinExistence type="predicted"/>
<evidence type="ECO:0000256" key="1">
    <source>
        <dbReference type="SAM" id="MobiDB-lite"/>
    </source>
</evidence>